<name>A0A173V9D6_PARDI</name>
<dbReference type="EMBL" id="CYXP01000006">
    <property type="protein sequence ID" value="CUN22488.1"/>
    <property type="molecule type" value="Genomic_DNA"/>
</dbReference>
<reference evidence="1 2" key="1">
    <citation type="submission" date="2015-09" db="EMBL/GenBank/DDBJ databases">
        <authorList>
            <consortium name="Pathogen Informatics"/>
        </authorList>
    </citation>
    <scope>NUCLEOTIDE SEQUENCE [LARGE SCALE GENOMIC DNA]</scope>
    <source>
        <strain evidence="1 2">2789STDY5608872</strain>
    </source>
</reference>
<sequence length="76" mass="8606">MIKQDEKGKKEEGGLPLRCGYHTCCRSLFSSPVFTLPNTSPNLGCPSRNQKQFLYTGSTPLPICKFSHFPIQYFHP</sequence>
<dbReference type="AlphaFoldDB" id="A0A173V9D6"/>
<organism evidence="1 2">
    <name type="scientific">Parabacteroides distasonis</name>
    <dbReference type="NCBI Taxonomy" id="823"/>
    <lineage>
        <taxon>Bacteria</taxon>
        <taxon>Pseudomonadati</taxon>
        <taxon>Bacteroidota</taxon>
        <taxon>Bacteroidia</taxon>
        <taxon>Bacteroidales</taxon>
        <taxon>Tannerellaceae</taxon>
        <taxon>Parabacteroides</taxon>
    </lineage>
</organism>
<proteinExistence type="predicted"/>
<accession>A0A173V9D6</accession>
<evidence type="ECO:0000313" key="1">
    <source>
        <dbReference type="EMBL" id="CUN22488.1"/>
    </source>
</evidence>
<evidence type="ECO:0000313" key="2">
    <source>
        <dbReference type="Proteomes" id="UP000095591"/>
    </source>
</evidence>
<gene>
    <name evidence="1" type="ORF">ERS852429_02656</name>
</gene>
<protein>
    <submittedName>
        <fullName evidence="1">Uncharacterized protein</fullName>
    </submittedName>
</protein>
<dbReference type="Proteomes" id="UP000095591">
    <property type="component" value="Unassembled WGS sequence"/>
</dbReference>